<dbReference type="RefSeq" id="WP_006597734.1">
    <property type="nucleotide sequence ID" value="NZ_GL622359.1"/>
</dbReference>
<dbReference type="SUPFAM" id="SSF143414">
    <property type="entry name" value="CcmK-like"/>
    <property type="match status" value="1"/>
</dbReference>
<sequence>MKVKYQFISNPDSNTVRLVQGRMRPAERKRMEEGQMPDFGAFLLIQGTIPEMIQAADISVKASDVVSFELVGNCPQSFITIVIAGKIRSVQTALKAVLAARDNRTDDILGSFA</sequence>
<dbReference type="Pfam" id="PF00936">
    <property type="entry name" value="BMC"/>
    <property type="match status" value="1"/>
</dbReference>
<comment type="caution">
    <text evidence="4">The sequence shown here is derived from an EMBL/GenBank/DDBJ whole genome shotgun (WGS) entry which is preliminary data.</text>
</comment>
<gene>
    <name evidence="4" type="ORF">HMP0721_0315</name>
</gene>
<organism evidence="4 5">
    <name type="scientific">Pseudoramibacter alactolyticus ATCC 23263</name>
    <dbReference type="NCBI Taxonomy" id="887929"/>
    <lineage>
        <taxon>Bacteria</taxon>
        <taxon>Bacillati</taxon>
        <taxon>Bacillota</taxon>
        <taxon>Clostridia</taxon>
        <taxon>Eubacteriales</taxon>
        <taxon>Eubacteriaceae</taxon>
        <taxon>Pseudoramibacter</taxon>
    </lineage>
</organism>
<name>E6ME82_9FIRM</name>
<dbReference type="Proteomes" id="UP000004754">
    <property type="component" value="Unassembled WGS sequence"/>
</dbReference>
<feature type="domain" description="Bacterial microcompartment" evidence="3">
    <location>
        <begin position="40"/>
        <end position="112"/>
    </location>
</feature>
<dbReference type="eggNOG" id="ENOG5031BS9">
    <property type="taxonomic scope" value="Bacteria"/>
</dbReference>
<dbReference type="GO" id="GO:0031469">
    <property type="term" value="C:bacterial microcompartment"/>
    <property type="evidence" value="ECO:0007669"/>
    <property type="project" value="UniProtKB-SubCell"/>
</dbReference>
<proteinExistence type="predicted"/>
<keyword evidence="2" id="KW-1283">Bacterial microcompartment</keyword>
<dbReference type="InterPro" id="IPR000249">
    <property type="entry name" value="BMC_dom"/>
</dbReference>
<evidence type="ECO:0000313" key="5">
    <source>
        <dbReference type="Proteomes" id="UP000004754"/>
    </source>
</evidence>
<keyword evidence="5" id="KW-1185">Reference proteome</keyword>
<dbReference type="SMART" id="SM00877">
    <property type="entry name" value="BMC"/>
    <property type="match status" value="1"/>
</dbReference>
<evidence type="ECO:0000313" key="4">
    <source>
        <dbReference type="EMBL" id="EFV02629.1"/>
    </source>
</evidence>
<evidence type="ECO:0000256" key="1">
    <source>
        <dbReference type="ARBA" id="ARBA00024322"/>
    </source>
</evidence>
<reference evidence="4 5" key="1">
    <citation type="submission" date="2010-12" db="EMBL/GenBank/DDBJ databases">
        <authorList>
            <person name="Muzny D."/>
            <person name="Qin X."/>
            <person name="Deng J."/>
            <person name="Jiang H."/>
            <person name="Liu Y."/>
            <person name="Qu J."/>
            <person name="Song X.-Z."/>
            <person name="Zhang L."/>
            <person name="Thornton R."/>
            <person name="Coyle M."/>
            <person name="Francisco L."/>
            <person name="Jackson L."/>
            <person name="Javaid M."/>
            <person name="Korchina V."/>
            <person name="Kovar C."/>
            <person name="Mata R."/>
            <person name="Mathew T."/>
            <person name="Ngo R."/>
            <person name="Nguyen L."/>
            <person name="Nguyen N."/>
            <person name="Okwuonu G."/>
            <person name="Ongeri F."/>
            <person name="Pham C."/>
            <person name="Simmons D."/>
            <person name="Wilczek-Boney K."/>
            <person name="Hale W."/>
            <person name="Jakkamsetti A."/>
            <person name="Pham P."/>
            <person name="Ruth R."/>
            <person name="San Lucas F."/>
            <person name="Warren J."/>
            <person name="Zhang J."/>
            <person name="Zhao Z."/>
            <person name="Zhou C."/>
            <person name="Zhu D."/>
            <person name="Lee S."/>
            <person name="Bess C."/>
            <person name="Blankenburg K."/>
            <person name="Forbes L."/>
            <person name="Fu Q."/>
            <person name="Gubbala S."/>
            <person name="Hirani K."/>
            <person name="Jayaseelan J.C."/>
            <person name="Lara F."/>
            <person name="Munidasa M."/>
            <person name="Palculict T."/>
            <person name="Patil S."/>
            <person name="Pu L.-L."/>
            <person name="Saada N."/>
            <person name="Tang L."/>
            <person name="Weissenberger G."/>
            <person name="Zhu Y."/>
            <person name="Hemphill L."/>
            <person name="Shang Y."/>
            <person name="Youmans B."/>
            <person name="Ayvaz T."/>
            <person name="Ross M."/>
            <person name="Santibanez J."/>
            <person name="Aqrawi P."/>
            <person name="Gross S."/>
            <person name="Joshi V."/>
            <person name="Fowler G."/>
            <person name="Nazareth L."/>
            <person name="Reid J."/>
            <person name="Worley K."/>
            <person name="Petrosino J."/>
            <person name="Highlander S."/>
            <person name="Gibbs R."/>
        </authorList>
    </citation>
    <scope>NUCLEOTIDE SEQUENCE [LARGE SCALE GENOMIC DNA]</scope>
    <source>
        <strain evidence="4 5">ATCC 23263</strain>
    </source>
</reference>
<accession>E6ME82</accession>
<evidence type="ECO:0000256" key="2">
    <source>
        <dbReference type="ARBA" id="ARBA00024446"/>
    </source>
</evidence>
<protein>
    <recommendedName>
        <fullName evidence="3">Bacterial microcompartment domain-containing protein</fullName>
    </recommendedName>
</protein>
<evidence type="ECO:0000259" key="3">
    <source>
        <dbReference type="SMART" id="SM00877"/>
    </source>
</evidence>
<dbReference type="Gene3D" id="3.30.70.1710">
    <property type="match status" value="1"/>
</dbReference>
<comment type="subcellular location">
    <subcellularLocation>
        <location evidence="1">Bacterial microcompartment</location>
    </subcellularLocation>
</comment>
<dbReference type="HOGENOM" id="CLU_171083_0_0_9"/>
<dbReference type="EMBL" id="AEQN01000006">
    <property type="protein sequence ID" value="EFV02629.1"/>
    <property type="molecule type" value="Genomic_DNA"/>
</dbReference>
<dbReference type="AlphaFoldDB" id="E6ME82"/>
<dbReference type="InterPro" id="IPR037233">
    <property type="entry name" value="CcmK-like_sf"/>
</dbReference>